<keyword evidence="2" id="KW-0812">Transmembrane</keyword>
<keyword evidence="2" id="KW-1133">Transmembrane helix</keyword>
<evidence type="ECO:0000256" key="2">
    <source>
        <dbReference type="SAM" id="Phobius"/>
    </source>
</evidence>
<feature type="chain" id="PRO_5046766247" description="Glycerophosphocholine acyltransferase 1" evidence="3">
    <location>
        <begin position="21"/>
        <end position="778"/>
    </location>
</feature>
<feature type="transmembrane region" description="Helical" evidence="2">
    <location>
        <begin position="437"/>
        <end position="455"/>
    </location>
</feature>
<feature type="transmembrane region" description="Helical" evidence="2">
    <location>
        <begin position="538"/>
        <end position="558"/>
    </location>
</feature>
<sequence>MLVLRYLCFLGCFVFQPALSSTEAGVTCNKQWCNDFFGDCLAGTETQPCSCEKGVPRVIDKPSHISAFSPRFFQFTCCTEGDLYNFSSPARFTFDRDVCGNYSSTHMMVSCVLDVMAFAMGAVFWVGGRLCYWYVDRPAKTTAEDEDVDNPTNVLDGSRLHNIISAHRWCVTRTDLEQFRRLVRRAVLDGRIKPTETDMFDPTENVIGPCVYSVTDQYIKPVTARAGNPSWALMLHPDGLACDLFITHSWQEGIYELIDKVMYSWPAGKSHAYICFLSNPQNLDIAHLVSSPTDSPFAHALRSATDMMVVPNRKGSIYSRVWCTYEAHLAYTLDKQIFCAASPVHNFWPRVVSRLGECFVGLSIGAACCIILVVCAFDHLVVPLRNLCILAMFVTKIRYNMMRKTPSCTACRRSCCVVVLFAGISLGVVLQMDLMHLVTWAGALLLCAFGLCMEADRLWAVVAVREKVSLCLGYTGHVRDAQCSVNEDGQRIRGELLEGSQELAVDQSVECLIRTGLSTRHLRDTAQRVGKLGNVTNWYFASIVMHAGVVWVWFPAHSLWANVCILDNGISAYICILQGLIWSVLFTFVLSRDRKAFAVMSLDTLLICLALRAVNTCAFLFTMSLVVGPFVMVLTLAGPANVARMPLAGPAVVRFFIGDWDLRNPCARHQPFSEELQNSQHELAEMYGKLEQDLVRDSRSSLSSRPSDLARSFSRPSGFARSTLSSRPPDYEGARPTNRTSRAGTLPSCEGDSSTGRQSYVGTLSSQRGELAVRVAEV</sequence>
<feature type="compositionally biased region" description="Low complexity" evidence="1">
    <location>
        <begin position="700"/>
        <end position="712"/>
    </location>
</feature>
<feature type="region of interest" description="Disordered" evidence="1">
    <location>
        <begin position="698"/>
        <end position="767"/>
    </location>
</feature>
<keyword evidence="5" id="KW-1185">Reference proteome</keyword>
<gene>
    <name evidence="4" type="ORF">PCOR1329_LOCUS78168</name>
</gene>
<accession>A0ABN9XR15</accession>
<comment type="caution">
    <text evidence="4">The sequence shown here is derived from an EMBL/GenBank/DDBJ whole genome shotgun (WGS) entry which is preliminary data.</text>
</comment>
<protein>
    <recommendedName>
        <fullName evidence="6">Glycerophosphocholine acyltransferase 1</fullName>
    </recommendedName>
</protein>
<keyword evidence="2" id="KW-0472">Membrane</keyword>
<keyword evidence="3" id="KW-0732">Signal</keyword>
<evidence type="ECO:0008006" key="6">
    <source>
        <dbReference type="Google" id="ProtNLM"/>
    </source>
</evidence>
<feature type="compositionally biased region" description="Polar residues" evidence="1">
    <location>
        <begin position="751"/>
        <end position="767"/>
    </location>
</feature>
<evidence type="ECO:0000313" key="4">
    <source>
        <dbReference type="EMBL" id="CAK0901089.1"/>
    </source>
</evidence>
<proteinExistence type="predicted"/>
<reference evidence="4" key="1">
    <citation type="submission" date="2023-10" db="EMBL/GenBank/DDBJ databases">
        <authorList>
            <person name="Chen Y."/>
            <person name="Shah S."/>
            <person name="Dougan E. K."/>
            <person name="Thang M."/>
            <person name="Chan C."/>
        </authorList>
    </citation>
    <scope>NUCLEOTIDE SEQUENCE [LARGE SCALE GENOMIC DNA]</scope>
</reference>
<dbReference type="EMBL" id="CAUYUJ010020880">
    <property type="protein sequence ID" value="CAK0901089.1"/>
    <property type="molecule type" value="Genomic_DNA"/>
</dbReference>
<feature type="transmembrane region" description="Helical" evidence="2">
    <location>
        <begin position="619"/>
        <end position="637"/>
    </location>
</feature>
<dbReference type="Proteomes" id="UP001189429">
    <property type="component" value="Unassembled WGS sequence"/>
</dbReference>
<evidence type="ECO:0000313" key="5">
    <source>
        <dbReference type="Proteomes" id="UP001189429"/>
    </source>
</evidence>
<feature type="transmembrane region" description="Helical" evidence="2">
    <location>
        <begin position="411"/>
        <end position="431"/>
    </location>
</feature>
<feature type="transmembrane region" description="Helical" evidence="2">
    <location>
        <begin position="570"/>
        <end position="589"/>
    </location>
</feature>
<feature type="signal peptide" evidence="3">
    <location>
        <begin position="1"/>
        <end position="20"/>
    </location>
</feature>
<feature type="transmembrane region" description="Helical" evidence="2">
    <location>
        <begin position="355"/>
        <end position="374"/>
    </location>
</feature>
<evidence type="ECO:0000256" key="1">
    <source>
        <dbReference type="SAM" id="MobiDB-lite"/>
    </source>
</evidence>
<evidence type="ECO:0000256" key="3">
    <source>
        <dbReference type="SAM" id="SignalP"/>
    </source>
</evidence>
<name>A0ABN9XR15_9DINO</name>
<organism evidence="4 5">
    <name type="scientific">Prorocentrum cordatum</name>
    <dbReference type="NCBI Taxonomy" id="2364126"/>
    <lineage>
        <taxon>Eukaryota</taxon>
        <taxon>Sar</taxon>
        <taxon>Alveolata</taxon>
        <taxon>Dinophyceae</taxon>
        <taxon>Prorocentrales</taxon>
        <taxon>Prorocentraceae</taxon>
        <taxon>Prorocentrum</taxon>
    </lineage>
</organism>